<feature type="transmembrane region" description="Helical" evidence="4">
    <location>
        <begin position="332"/>
        <end position="350"/>
    </location>
</feature>
<evidence type="ECO:0000256" key="4">
    <source>
        <dbReference type="SAM" id="Phobius"/>
    </source>
</evidence>
<feature type="transmembrane region" description="Helical" evidence="4">
    <location>
        <begin position="121"/>
        <end position="145"/>
    </location>
</feature>
<keyword evidence="1 4" id="KW-0812">Transmembrane</keyword>
<dbReference type="PANTHER" id="PTHR43596">
    <property type="entry name" value="ADP,ATP CARRIER PROTEIN"/>
    <property type="match status" value="1"/>
</dbReference>
<keyword evidence="6" id="KW-1185">Reference proteome</keyword>
<dbReference type="InterPro" id="IPR036259">
    <property type="entry name" value="MFS_trans_sf"/>
</dbReference>
<feature type="transmembrane region" description="Helical" evidence="4">
    <location>
        <begin position="185"/>
        <end position="207"/>
    </location>
</feature>
<reference evidence="5 6" key="1">
    <citation type="submission" date="2019-09" db="EMBL/GenBank/DDBJ databases">
        <title>Isolation of a novel species in the genus Cupriavidus from patients with sepsis using whole genome sequencing.</title>
        <authorList>
            <person name="Kweon O.J."/>
            <person name="Lee M.-K."/>
        </authorList>
    </citation>
    <scope>NUCLEOTIDE SEQUENCE [LARGE SCALE GENOMIC DNA]</scope>
    <source>
        <strain evidence="5 6">MKL-01</strain>
    </source>
</reference>
<feature type="transmembrane region" description="Helical" evidence="4">
    <location>
        <begin position="157"/>
        <end position="179"/>
    </location>
</feature>
<evidence type="ECO:0000313" key="6">
    <source>
        <dbReference type="Proteomes" id="UP000324324"/>
    </source>
</evidence>
<feature type="transmembrane region" description="Helical" evidence="4">
    <location>
        <begin position="97"/>
        <end position="115"/>
    </location>
</feature>
<dbReference type="EMBL" id="VWRN01000035">
    <property type="protein sequence ID" value="KAA6122981.1"/>
    <property type="molecule type" value="Genomic_DNA"/>
</dbReference>
<dbReference type="Gene3D" id="1.20.1250.20">
    <property type="entry name" value="MFS general substrate transporter like domains"/>
    <property type="match status" value="1"/>
</dbReference>
<feature type="transmembrane region" description="Helical" evidence="4">
    <location>
        <begin position="362"/>
        <end position="384"/>
    </location>
</feature>
<feature type="transmembrane region" description="Helical" evidence="4">
    <location>
        <begin position="452"/>
        <end position="472"/>
    </location>
</feature>
<dbReference type="Proteomes" id="UP000324324">
    <property type="component" value="Unassembled WGS sequence"/>
</dbReference>
<dbReference type="RefSeq" id="WP_150083437.1">
    <property type="nucleotide sequence ID" value="NZ_VWRN01000035.1"/>
</dbReference>
<comment type="caution">
    <text evidence="5">The sequence shown here is derived from an EMBL/GenBank/DDBJ whole genome shotgun (WGS) entry which is preliminary data.</text>
</comment>
<dbReference type="AlphaFoldDB" id="A0A5M8ALD8"/>
<keyword evidence="2 4" id="KW-1133">Transmembrane helix</keyword>
<evidence type="ECO:0000313" key="5">
    <source>
        <dbReference type="EMBL" id="KAA6122981.1"/>
    </source>
</evidence>
<sequence length="500" mass="52724">MAAAPPPHPNPGHGPGRLGALGIRPGEHAAVVAAFGFFFCLFASYFMLRPVRETMGIAGGVQNLQWLFTATFVVMLAAIPLYGLCSSRLPRRRFVPWVYAFFIANLLAFALATRARPDDVWLARVFYVWLSVFNLFVVSVAWSLMADVFRPEQARRLFPVIAAGASVGGLTGPLLSGWLVGPIGLTGLMLLSPVLLAATLPGCAWLFRWRARAGAGAAAGAAAGTAIGTATGTATGVATRARADIGAGSIAPRDAAASAAPTHHAGPARDDPRDPIGGSLLAGLTLIARSRYLLGIALFVILLSTASTFLYFEQARLVAETFPDRTEQTRVFSAIDAIVQAATIAIQLFFSGQIARRYGVTALLTVVPLAVAGGFVLLAIWPVFGVLAGVMVLRRVGEYALVRPGREMLFTVVDAETKYKAKNVIDTMVYRAGDAVSAWVKTGIDALAGHPAVVALTGAVLALVWGLLGWWLGRRHQGAADLPARTATATAEAAARMPGR</sequence>
<evidence type="ECO:0000256" key="3">
    <source>
        <dbReference type="ARBA" id="ARBA00023136"/>
    </source>
</evidence>
<evidence type="ECO:0000256" key="2">
    <source>
        <dbReference type="ARBA" id="ARBA00022989"/>
    </source>
</evidence>
<dbReference type="CDD" id="cd06174">
    <property type="entry name" value="MFS"/>
    <property type="match status" value="1"/>
</dbReference>
<name>A0A5M8ALD8_9BURK</name>
<protein>
    <submittedName>
        <fullName evidence="5">MFS transporter</fullName>
    </submittedName>
</protein>
<gene>
    <name evidence="5" type="ORF">F1599_13810</name>
</gene>
<evidence type="ECO:0000256" key="1">
    <source>
        <dbReference type="ARBA" id="ARBA00022692"/>
    </source>
</evidence>
<dbReference type="PANTHER" id="PTHR43596:SF1">
    <property type="entry name" value="ADP,ATP CARRIER PROTEIN"/>
    <property type="match status" value="1"/>
</dbReference>
<dbReference type="SUPFAM" id="SSF103473">
    <property type="entry name" value="MFS general substrate transporter"/>
    <property type="match status" value="1"/>
</dbReference>
<dbReference type="InterPro" id="IPR011701">
    <property type="entry name" value="MFS"/>
</dbReference>
<feature type="transmembrane region" description="Helical" evidence="4">
    <location>
        <begin position="29"/>
        <end position="46"/>
    </location>
</feature>
<keyword evidence="3 4" id="KW-0472">Membrane</keyword>
<organism evidence="5 6">
    <name type="scientific">Cupriavidus cauae</name>
    <dbReference type="NCBI Taxonomy" id="2608999"/>
    <lineage>
        <taxon>Bacteria</taxon>
        <taxon>Pseudomonadati</taxon>
        <taxon>Pseudomonadota</taxon>
        <taxon>Betaproteobacteria</taxon>
        <taxon>Burkholderiales</taxon>
        <taxon>Burkholderiaceae</taxon>
        <taxon>Cupriavidus</taxon>
    </lineage>
</organism>
<dbReference type="GO" id="GO:0022857">
    <property type="term" value="F:transmembrane transporter activity"/>
    <property type="evidence" value="ECO:0007669"/>
    <property type="project" value="InterPro"/>
</dbReference>
<feature type="transmembrane region" description="Helical" evidence="4">
    <location>
        <begin position="66"/>
        <end position="85"/>
    </location>
</feature>
<accession>A0A5M8ALD8</accession>
<proteinExistence type="predicted"/>
<feature type="transmembrane region" description="Helical" evidence="4">
    <location>
        <begin position="292"/>
        <end position="312"/>
    </location>
</feature>
<dbReference type="Pfam" id="PF07690">
    <property type="entry name" value="MFS_1"/>
    <property type="match status" value="1"/>
</dbReference>